<dbReference type="InterPro" id="IPR036514">
    <property type="entry name" value="SGNH_hydro_sf"/>
</dbReference>
<evidence type="ECO:0000256" key="1">
    <source>
        <dbReference type="SAM" id="MobiDB-lite"/>
    </source>
</evidence>
<accession>A0A951QRB4</accession>
<gene>
    <name evidence="4" type="ORF">KME60_19395</name>
</gene>
<dbReference type="CDD" id="cd01828">
    <property type="entry name" value="sialate_O-acetylesterase_like2"/>
    <property type="match status" value="1"/>
</dbReference>
<dbReference type="AlphaFoldDB" id="A0A951QRB4"/>
<evidence type="ECO:0000259" key="3">
    <source>
        <dbReference type="Pfam" id="PF13472"/>
    </source>
</evidence>
<protein>
    <submittedName>
        <fullName evidence="4">Lipolytic protein G-D-S-L family</fullName>
    </submittedName>
</protein>
<dbReference type="InterPro" id="IPR013830">
    <property type="entry name" value="SGNH_hydro"/>
</dbReference>
<dbReference type="Proteomes" id="UP000729701">
    <property type="component" value="Unassembled WGS sequence"/>
</dbReference>
<dbReference type="Pfam" id="PF13472">
    <property type="entry name" value="Lipase_GDSL_2"/>
    <property type="match status" value="1"/>
</dbReference>
<comment type="caution">
    <text evidence="4">The sequence shown here is derived from an EMBL/GenBank/DDBJ whole genome shotgun (WGS) entry which is preliminary data.</text>
</comment>
<evidence type="ECO:0000256" key="2">
    <source>
        <dbReference type="SAM" id="SignalP"/>
    </source>
</evidence>
<evidence type="ECO:0000313" key="4">
    <source>
        <dbReference type="EMBL" id="MBW4669517.1"/>
    </source>
</evidence>
<name>A0A951QRB4_9CYAN</name>
<feature type="signal peptide" evidence="2">
    <location>
        <begin position="1"/>
        <end position="21"/>
    </location>
</feature>
<dbReference type="PANTHER" id="PTHR30383">
    <property type="entry name" value="THIOESTERASE 1/PROTEASE 1/LYSOPHOSPHOLIPASE L1"/>
    <property type="match status" value="1"/>
</dbReference>
<dbReference type="Gene3D" id="3.40.50.1110">
    <property type="entry name" value="SGNH hydrolase"/>
    <property type="match status" value="1"/>
</dbReference>
<keyword evidence="2" id="KW-0732">Signal</keyword>
<feature type="region of interest" description="Disordered" evidence="1">
    <location>
        <begin position="23"/>
        <end position="66"/>
    </location>
</feature>
<feature type="compositionally biased region" description="Polar residues" evidence="1">
    <location>
        <begin position="42"/>
        <end position="51"/>
    </location>
</feature>
<evidence type="ECO:0000313" key="5">
    <source>
        <dbReference type="Proteomes" id="UP000729701"/>
    </source>
</evidence>
<reference evidence="4" key="2">
    <citation type="journal article" date="2022" name="Microbiol. Resour. Announc.">
        <title>Metagenome Sequencing to Explore Phylogenomics of Terrestrial Cyanobacteria.</title>
        <authorList>
            <person name="Ward R.D."/>
            <person name="Stajich J.E."/>
            <person name="Johansen J.R."/>
            <person name="Huntemann M."/>
            <person name="Clum A."/>
            <person name="Foster B."/>
            <person name="Foster B."/>
            <person name="Roux S."/>
            <person name="Palaniappan K."/>
            <person name="Varghese N."/>
            <person name="Mukherjee S."/>
            <person name="Reddy T.B.K."/>
            <person name="Daum C."/>
            <person name="Copeland A."/>
            <person name="Chen I.A."/>
            <person name="Ivanova N.N."/>
            <person name="Kyrpides N.C."/>
            <person name="Shapiro N."/>
            <person name="Eloe-Fadrosh E.A."/>
            <person name="Pietrasiak N."/>
        </authorList>
    </citation>
    <scope>NUCLEOTIDE SEQUENCE</scope>
    <source>
        <strain evidence="4">GSE-NOS-MK-12-04C</strain>
    </source>
</reference>
<proteinExistence type="predicted"/>
<reference evidence="4" key="1">
    <citation type="submission" date="2021-05" db="EMBL/GenBank/DDBJ databases">
        <authorList>
            <person name="Pietrasiak N."/>
            <person name="Ward R."/>
            <person name="Stajich J.E."/>
            <person name="Kurbessoian T."/>
        </authorList>
    </citation>
    <scope>NUCLEOTIDE SEQUENCE</scope>
    <source>
        <strain evidence="4">GSE-NOS-MK-12-04C</strain>
    </source>
</reference>
<dbReference type="GO" id="GO:0004622">
    <property type="term" value="F:phosphatidylcholine lysophospholipase activity"/>
    <property type="evidence" value="ECO:0007669"/>
    <property type="project" value="TreeGrafter"/>
</dbReference>
<dbReference type="InterPro" id="IPR051532">
    <property type="entry name" value="Ester_Hydrolysis_Enzymes"/>
</dbReference>
<feature type="domain" description="SGNH hydrolase-type esterase" evidence="3">
    <location>
        <begin position="169"/>
        <end position="303"/>
    </location>
</feature>
<dbReference type="PANTHER" id="PTHR30383:SF5">
    <property type="entry name" value="SGNH HYDROLASE-TYPE ESTERASE DOMAIN-CONTAINING PROTEIN"/>
    <property type="match status" value="1"/>
</dbReference>
<dbReference type="SUPFAM" id="SSF52266">
    <property type="entry name" value="SGNH hydrolase"/>
    <property type="match status" value="1"/>
</dbReference>
<organism evidence="4 5">
    <name type="scientific">Cyanomargarita calcarea GSE-NOS-MK-12-04C</name>
    <dbReference type="NCBI Taxonomy" id="2839659"/>
    <lineage>
        <taxon>Bacteria</taxon>
        <taxon>Bacillati</taxon>
        <taxon>Cyanobacteriota</taxon>
        <taxon>Cyanophyceae</taxon>
        <taxon>Nostocales</taxon>
        <taxon>Cyanomargaritaceae</taxon>
        <taxon>Cyanomargarita</taxon>
    </lineage>
</organism>
<feature type="chain" id="PRO_5037418429" evidence="2">
    <location>
        <begin position="22"/>
        <end position="329"/>
    </location>
</feature>
<dbReference type="EMBL" id="JAHHGZ010000021">
    <property type="protein sequence ID" value="MBW4669517.1"/>
    <property type="molecule type" value="Genomic_DNA"/>
</dbReference>
<sequence>MKDLYLLAAGLLTGLAIPASALPQMSNPEPEPSKQLSDVKDNSQPTVSKTTVPDIDETQEPQFSKPLSSLNPNFKALIRKPLSGTQLYYQRLAALQAGQIYTRLPDERLQSLWVSARKSQLSYDDWKKLLMLEGKAMAEGQGVNNLSVLVGDSLSMWFPKEKLPIGKLWLNQGISGDTSTGVLKRLSAFSETKPDVIYVMAGINDLRRKMTDEIILHNHRLIIRRLHQSHPRSIIIVQSILPTRMSTISNNRIRHINQQLGAIAKQEGANYLNIHGWFADFEGNLRPELTTDGLHLSQDGYKVWQAALKQVEFKVTLSRIGQEQSAKNQ</sequence>